<dbReference type="EMBL" id="NBYY01000013">
    <property type="protein sequence ID" value="PCS22876.1"/>
    <property type="molecule type" value="Genomic_DNA"/>
</dbReference>
<dbReference type="AlphaFoldDB" id="A0A2A5T3Z4"/>
<name>A0A2A5T3Z4_9GAMM</name>
<sequence length="59" mass="6741">MRITIDPKHSHNFGVNTEGKGQLDITLAQTEKLVWRSIEQWGLLAALFEGYEAAAHYRQ</sequence>
<accession>A0A2A5T3Z4</accession>
<organism evidence="1 2">
    <name type="scientific">Candidatus Enterovibrio escicola</name>
    <dbReference type="NCBI Taxonomy" id="1927127"/>
    <lineage>
        <taxon>Bacteria</taxon>
        <taxon>Pseudomonadati</taxon>
        <taxon>Pseudomonadota</taxon>
        <taxon>Gammaproteobacteria</taxon>
        <taxon>Vibrionales</taxon>
        <taxon>Vibrionaceae</taxon>
        <taxon>Enterovibrio</taxon>
    </lineage>
</organism>
<gene>
    <name evidence="1" type="ORF">BTN49_1433</name>
</gene>
<reference evidence="2" key="1">
    <citation type="submission" date="2017-04" db="EMBL/GenBank/DDBJ databases">
        <title>Genome evolution of the luminous symbionts of deep sea anglerfish.</title>
        <authorList>
            <person name="Hendry T.A."/>
        </authorList>
    </citation>
    <scope>NUCLEOTIDE SEQUENCE [LARGE SCALE GENOMIC DNA]</scope>
</reference>
<evidence type="ECO:0000313" key="2">
    <source>
        <dbReference type="Proteomes" id="UP000219020"/>
    </source>
</evidence>
<comment type="caution">
    <text evidence="1">The sequence shown here is derived from an EMBL/GenBank/DDBJ whole genome shotgun (WGS) entry which is preliminary data.</text>
</comment>
<evidence type="ECO:0000313" key="1">
    <source>
        <dbReference type="EMBL" id="PCS22876.1"/>
    </source>
</evidence>
<protein>
    <submittedName>
        <fullName evidence="1">Uncharacterized protein</fullName>
    </submittedName>
</protein>
<dbReference type="Proteomes" id="UP000219020">
    <property type="component" value="Unassembled WGS sequence"/>
</dbReference>
<proteinExistence type="predicted"/>
<keyword evidence="2" id="KW-1185">Reference proteome</keyword>